<reference evidence="3" key="1">
    <citation type="submission" date="2022-01" db="EMBL/GenBank/DDBJ databases">
        <title>Comparative genomics reveals a dynamic genome evolution in the ectomycorrhizal milk-cap (Lactarius) mushrooms.</title>
        <authorList>
            <consortium name="DOE Joint Genome Institute"/>
            <person name="Lebreton A."/>
            <person name="Tang N."/>
            <person name="Kuo A."/>
            <person name="LaButti K."/>
            <person name="Drula E."/>
            <person name="Barry K."/>
            <person name="Clum A."/>
            <person name="Lipzen A."/>
            <person name="Mousain D."/>
            <person name="Ng V."/>
            <person name="Wang R."/>
            <person name="Wang X."/>
            <person name="Dai Y."/>
            <person name="Henrissat B."/>
            <person name="Grigoriev I.V."/>
            <person name="Guerin-Laguette A."/>
            <person name="Yu F."/>
            <person name="Martin F.M."/>
        </authorList>
    </citation>
    <scope>NUCLEOTIDE SEQUENCE</scope>
    <source>
        <strain evidence="3">QP</strain>
    </source>
</reference>
<proteinExistence type="predicted"/>
<evidence type="ECO:0000313" key="3">
    <source>
        <dbReference type="EMBL" id="KAH8991988.1"/>
    </source>
</evidence>
<dbReference type="InterPro" id="IPR000782">
    <property type="entry name" value="FAS1_domain"/>
</dbReference>
<keyword evidence="1" id="KW-0732">Signal</keyword>
<evidence type="ECO:0000259" key="2">
    <source>
        <dbReference type="PROSITE" id="PS50213"/>
    </source>
</evidence>
<sequence>MDYERPSNALPTLFDLLTIEPTTSIFFSYARELELSRLLLDLDSKITVLVPTNKAVMALARKPHQDSVPRDNTIKLTEQELDERSKKNVERWACFKESPISLASRTYPTLAEGNISFVETSKDTTLPEWERVLINGDIQIVNAKEAINGVLYVIDGTVQDD</sequence>
<dbReference type="PANTHER" id="PTHR28156:SF1">
    <property type="entry name" value="FAS1 DOMAIN-CONTAINING PROTEIN YDR262W"/>
    <property type="match status" value="1"/>
</dbReference>
<dbReference type="Proteomes" id="UP001201163">
    <property type="component" value="Unassembled WGS sequence"/>
</dbReference>
<dbReference type="Pfam" id="PF02469">
    <property type="entry name" value="Fasciclin"/>
    <property type="match status" value="1"/>
</dbReference>
<name>A0AAD4LHT9_9AGAM</name>
<dbReference type="Gene3D" id="2.30.180.10">
    <property type="entry name" value="FAS1 domain"/>
    <property type="match status" value="1"/>
</dbReference>
<feature type="domain" description="FAS1" evidence="2">
    <location>
        <begin position="10"/>
        <end position="158"/>
    </location>
</feature>
<dbReference type="PANTHER" id="PTHR28156">
    <property type="entry name" value="FAS1 DOMAIN-CONTAINING PROTEIN YDR262W"/>
    <property type="match status" value="1"/>
</dbReference>
<dbReference type="EMBL" id="JAKELL010000024">
    <property type="protein sequence ID" value="KAH8991988.1"/>
    <property type="molecule type" value="Genomic_DNA"/>
</dbReference>
<dbReference type="AlphaFoldDB" id="A0AAD4LHT9"/>
<comment type="caution">
    <text evidence="3">The sequence shown here is derived from an EMBL/GenBank/DDBJ whole genome shotgun (WGS) entry which is preliminary data.</text>
</comment>
<protein>
    <recommendedName>
        <fullName evidence="2">FAS1 domain-containing protein</fullName>
    </recommendedName>
</protein>
<evidence type="ECO:0000256" key="1">
    <source>
        <dbReference type="ARBA" id="ARBA00022729"/>
    </source>
</evidence>
<evidence type="ECO:0000313" key="4">
    <source>
        <dbReference type="Proteomes" id="UP001201163"/>
    </source>
</evidence>
<keyword evidence="4" id="KW-1185">Reference proteome</keyword>
<organism evidence="3 4">
    <name type="scientific">Lactarius akahatsu</name>
    <dbReference type="NCBI Taxonomy" id="416441"/>
    <lineage>
        <taxon>Eukaryota</taxon>
        <taxon>Fungi</taxon>
        <taxon>Dikarya</taxon>
        <taxon>Basidiomycota</taxon>
        <taxon>Agaricomycotina</taxon>
        <taxon>Agaricomycetes</taxon>
        <taxon>Russulales</taxon>
        <taxon>Russulaceae</taxon>
        <taxon>Lactarius</taxon>
    </lineage>
</organism>
<dbReference type="PROSITE" id="PS50213">
    <property type="entry name" value="FAS1"/>
    <property type="match status" value="1"/>
</dbReference>
<dbReference type="SUPFAM" id="SSF82153">
    <property type="entry name" value="FAS1 domain"/>
    <property type="match status" value="1"/>
</dbReference>
<accession>A0AAD4LHT9</accession>
<dbReference type="InterPro" id="IPR040200">
    <property type="entry name" value="Mug57-like"/>
</dbReference>
<dbReference type="InterPro" id="IPR036378">
    <property type="entry name" value="FAS1_dom_sf"/>
</dbReference>
<gene>
    <name evidence="3" type="ORF">EDB92DRAFT_1934907</name>
</gene>